<reference evidence="3" key="1">
    <citation type="submission" date="2018-11" db="EMBL/GenBank/DDBJ databases">
        <authorList>
            <consortium name="Genoscope - CEA"/>
            <person name="William W."/>
        </authorList>
    </citation>
    <scope>NUCLEOTIDE SEQUENCE</scope>
</reference>
<sequence>MVVFRFFFLLLFCFSPLSSVDDKEINDDRISSIEITFGKEKEASRVGQYPMINWKSSIDVMYDRNSSHLFEPRGSLVASLFVPKCAVRANYSFEYPKDDSHELEIEYLRLEHWILKLKFPLDQSPERTYTLSAIPRWAAFSLPFEITLKGNEKNKVPNWSIGLTREAPTFSFLFEISQLKTGEKIKRSATASCKVNSPHLSASTSWEEDKIKCSFQHEDGDLLYTSEGLLDFKDAELSLCSVALRKKIDESKGIQVAFDTNNTTTIDFSYRVDNKFKFEVCAKVNARDINHSQIKASFTYE</sequence>
<evidence type="ECO:0000256" key="1">
    <source>
        <dbReference type="SAM" id="SignalP"/>
    </source>
</evidence>
<feature type="signal peptide" evidence="1">
    <location>
        <begin position="1"/>
        <end position="19"/>
    </location>
</feature>
<proteinExistence type="predicted"/>
<protein>
    <recommendedName>
        <fullName evidence="2">Ig-like domain-containing protein</fullName>
    </recommendedName>
</protein>
<evidence type="ECO:0000313" key="3">
    <source>
        <dbReference type="EMBL" id="VDC85906.1"/>
    </source>
</evidence>
<dbReference type="AlphaFoldDB" id="A0A3P5ZY08"/>
<gene>
    <name evidence="3" type="ORF">BOLC3T13083H</name>
</gene>
<feature type="chain" id="PRO_5018033668" description="Ig-like domain-containing protein" evidence="1">
    <location>
        <begin position="20"/>
        <end position="301"/>
    </location>
</feature>
<evidence type="ECO:0000259" key="2">
    <source>
        <dbReference type="PROSITE" id="PS50835"/>
    </source>
</evidence>
<feature type="domain" description="Ig-like" evidence="2">
    <location>
        <begin position="168"/>
        <end position="255"/>
    </location>
</feature>
<accession>A0A3P5ZY08</accession>
<keyword evidence="1" id="KW-0732">Signal</keyword>
<dbReference type="PROSITE" id="PS50835">
    <property type="entry name" value="IG_LIKE"/>
    <property type="match status" value="1"/>
</dbReference>
<name>A0A3P5ZY08_BRAOL</name>
<dbReference type="InterPro" id="IPR007110">
    <property type="entry name" value="Ig-like_dom"/>
</dbReference>
<dbReference type="EMBL" id="LR031872">
    <property type="protein sequence ID" value="VDC85906.1"/>
    <property type="molecule type" value="Genomic_DNA"/>
</dbReference>
<organism evidence="3">
    <name type="scientific">Brassica oleracea</name>
    <name type="common">Wild cabbage</name>
    <dbReference type="NCBI Taxonomy" id="3712"/>
    <lineage>
        <taxon>Eukaryota</taxon>
        <taxon>Viridiplantae</taxon>
        <taxon>Streptophyta</taxon>
        <taxon>Embryophyta</taxon>
        <taxon>Tracheophyta</taxon>
        <taxon>Spermatophyta</taxon>
        <taxon>Magnoliopsida</taxon>
        <taxon>eudicotyledons</taxon>
        <taxon>Gunneridae</taxon>
        <taxon>Pentapetalae</taxon>
        <taxon>rosids</taxon>
        <taxon>malvids</taxon>
        <taxon>Brassicales</taxon>
        <taxon>Brassicaceae</taxon>
        <taxon>Brassiceae</taxon>
        <taxon>Brassica</taxon>
    </lineage>
</organism>